<gene>
    <name evidence="2" type="ORF">B0H17DRAFT_1196414</name>
</gene>
<keyword evidence="3" id="KW-1185">Reference proteome</keyword>
<accession>A0AAD7GKS5</accession>
<dbReference type="EMBL" id="JARKIE010000023">
    <property type="protein sequence ID" value="KAJ7699333.1"/>
    <property type="molecule type" value="Genomic_DNA"/>
</dbReference>
<evidence type="ECO:0000313" key="2">
    <source>
        <dbReference type="EMBL" id="KAJ7699333.1"/>
    </source>
</evidence>
<comment type="caution">
    <text evidence="2">The sequence shown here is derived from an EMBL/GenBank/DDBJ whole genome shotgun (WGS) entry which is preliminary data.</text>
</comment>
<evidence type="ECO:0000256" key="1">
    <source>
        <dbReference type="SAM" id="MobiDB-lite"/>
    </source>
</evidence>
<organism evidence="2 3">
    <name type="scientific">Mycena rosella</name>
    <name type="common">Pink bonnet</name>
    <name type="synonym">Agaricus rosellus</name>
    <dbReference type="NCBI Taxonomy" id="1033263"/>
    <lineage>
        <taxon>Eukaryota</taxon>
        <taxon>Fungi</taxon>
        <taxon>Dikarya</taxon>
        <taxon>Basidiomycota</taxon>
        <taxon>Agaricomycotina</taxon>
        <taxon>Agaricomycetes</taxon>
        <taxon>Agaricomycetidae</taxon>
        <taxon>Agaricales</taxon>
        <taxon>Marasmiineae</taxon>
        <taxon>Mycenaceae</taxon>
        <taxon>Mycena</taxon>
    </lineage>
</organism>
<evidence type="ECO:0000313" key="3">
    <source>
        <dbReference type="Proteomes" id="UP001221757"/>
    </source>
</evidence>
<proteinExistence type="predicted"/>
<protein>
    <submittedName>
        <fullName evidence="2">Uncharacterized protein</fullName>
    </submittedName>
</protein>
<dbReference type="Proteomes" id="UP001221757">
    <property type="component" value="Unassembled WGS sequence"/>
</dbReference>
<feature type="region of interest" description="Disordered" evidence="1">
    <location>
        <begin position="57"/>
        <end position="82"/>
    </location>
</feature>
<name>A0AAD7GKS5_MYCRO</name>
<reference evidence="2" key="1">
    <citation type="submission" date="2023-03" db="EMBL/GenBank/DDBJ databases">
        <title>Massive genome expansion in bonnet fungi (Mycena s.s.) driven by repeated elements and novel gene families across ecological guilds.</title>
        <authorList>
            <consortium name="Lawrence Berkeley National Laboratory"/>
            <person name="Harder C.B."/>
            <person name="Miyauchi S."/>
            <person name="Viragh M."/>
            <person name="Kuo A."/>
            <person name="Thoen E."/>
            <person name="Andreopoulos B."/>
            <person name="Lu D."/>
            <person name="Skrede I."/>
            <person name="Drula E."/>
            <person name="Henrissat B."/>
            <person name="Morin E."/>
            <person name="Kohler A."/>
            <person name="Barry K."/>
            <person name="LaButti K."/>
            <person name="Morin E."/>
            <person name="Salamov A."/>
            <person name="Lipzen A."/>
            <person name="Mereny Z."/>
            <person name="Hegedus B."/>
            <person name="Baldrian P."/>
            <person name="Stursova M."/>
            <person name="Weitz H."/>
            <person name="Taylor A."/>
            <person name="Grigoriev I.V."/>
            <person name="Nagy L.G."/>
            <person name="Martin F."/>
            <person name="Kauserud H."/>
        </authorList>
    </citation>
    <scope>NUCLEOTIDE SEQUENCE</scope>
    <source>
        <strain evidence="2">CBHHK067</strain>
    </source>
</reference>
<sequence length="163" mass="17242">MPDGADPAHYVVPSASICLLCSYFPNLLVVRLQSPTGFDLDGATAWAMARAWPLAEGRHGRGAPSTPLDAETVPPVPNPGSDGSRPIQTSLMLLNVGASPISTPSLVAAFISGLFPALCTLTAVFEDDEDESHGALWEEVGTLLPVMQSLREKRCWAKQGENG</sequence>
<dbReference type="AlphaFoldDB" id="A0AAD7GKS5"/>